<evidence type="ECO:0000313" key="3">
    <source>
        <dbReference type="EMBL" id="KAK4656469.1"/>
    </source>
</evidence>
<dbReference type="PANTHER" id="PTHR10696">
    <property type="entry name" value="GAMMA-BUTYROBETAINE HYDROXYLASE-RELATED"/>
    <property type="match status" value="1"/>
</dbReference>
<evidence type="ECO:0000256" key="1">
    <source>
        <dbReference type="ARBA" id="ARBA00023002"/>
    </source>
</evidence>
<feature type="domain" description="TauD/TfdA-like" evidence="2">
    <location>
        <begin position="180"/>
        <end position="434"/>
    </location>
</feature>
<sequence>MGYWVGVQSTPPAVLPYPTWKTLILRSCDFLGILSRITSCYKFARLRAPTSFARRAVGAYIDGSGAAGCPFSFRSITSNSLDSFVIISTTFTMGAETILSHTEHIPAWGDLTLTLKGELAHATKIPKLPNEICGPLAWNPSTFESDADYTITLDDREIKEVRSAISHFNEELDLSGSEVSTTTFPLPTLGPKLRQAAEDVHNGKGFVVVRGIRDMQPGEFSPEDKIIIFLGISSYIAGARGRQDENGNMLSHIRNAKLSKTPQSQRPTRYSSRASTFHTDTFCDILALQSRSNAMEGGATLVSSTWTVYNKLQKEHPELCELLAQPIWPFDSRGSFFPCSTRPLLYHHDGKVMMNFAREPLLGLEDVKRKAGLPVLSQEQKNALEIVERFATEGQISINTEPGDLLFINNHGVLHSREEFTDAVENPRYLVRMWLKNEELAWDLPEDLQYGNSRIYDRDNGLGERWNLVDTPRIEFAVAERLTS</sequence>
<evidence type="ECO:0000313" key="4">
    <source>
        <dbReference type="Proteomes" id="UP001323405"/>
    </source>
</evidence>
<keyword evidence="1" id="KW-0560">Oxidoreductase</keyword>
<evidence type="ECO:0000259" key="2">
    <source>
        <dbReference type="Pfam" id="PF02668"/>
    </source>
</evidence>
<name>A0ABR0GLI2_9PEZI</name>
<dbReference type="InterPro" id="IPR042098">
    <property type="entry name" value="TauD-like_sf"/>
</dbReference>
<reference evidence="3 4" key="1">
    <citation type="journal article" date="2023" name="bioRxiv">
        <title>High-quality genome assemblies of four members of thePodospora anserinaspecies complex.</title>
        <authorList>
            <person name="Ament-Velasquez S.L."/>
            <person name="Vogan A.A."/>
            <person name="Wallerman O."/>
            <person name="Hartmann F."/>
            <person name="Gautier V."/>
            <person name="Silar P."/>
            <person name="Giraud T."/>
            <person name="Johannesson H."/>
        </authorList>
    </citation>
    <scope>NUCLEOTIDE SEQUENCE [LARGE SCALE GENOMIC DNA]</scope>
    <source>
        <strain evidence="3 4">CBS 415.72m</strain>
    </source>
</reference>
<dbReference type="Proteomes" id="UP001323405">
    <property type="component" value="Unassembled WGS sequence"/>
</dbReference>
<accession>A0ABR0GLI2</accession>
<comment type="caution">
    <text evidence="3">The sequence shown here is derived from an EMBL/GenBank/DDBJ whole genome shotgun (WGS) entry which is preliminary data.</text>
</comment>
<dbReference type="RefSeq" id="XP_062745444.1">
    <property type="nucleotide sequence ID" value="XM_062889347.1"/>
</dbReference>
<dbReference type="PANTHER" id="PTHR10696:SF54">
    <property type="entry name" value="FAMILY OXIDOREDUCTASE, PUTATIVE (AFU_ORTHOLOGUE AFUA_4G13850)-RELATED"/>
    <property type="match status" value="1"/>
</dbReference>
<protein>
    <recommendedName>
        <fullName evidence="2">TauD/TfdA-like domain-containing protein</fullName>
    </recommendedName>
</protein>
<dbReference type="GeneID" id="87909254"/>
<proteinExistence type="predicted"/>
<dbReference type="Pfam" id="PF02668">
    <property type="entry name" value="TauD"/>
    <property type="match status" value="1"/>
</dbReference>
<keyword evidence="4" id="KW-1185">Reference proteome</keyword>
<dbReference type="Gene3D" id="3.60.130.10">
    <property type="entry name" value="Clavaminate synthase-like"/>
    <property type="match status" value="1"/>
</dbReference>
<gene>
    <name evidence="3" type="ORF">QC762_310500</name>
</gene>
<dbReference type="SUPFAM" id="SSF51197">
    <property type="entry name" value="Clavaminate synthase-like"/>
    <property type="match status" value="1"/>
</dbReference>
<dbReference type="InterPro" id="IPR050411">
    <property type="entry name" value="AlphaKG_dependent_hydroxylases"/>
</dbReference>
<dbReference type="InterPro" id="IPR003819">
    <property type="entry name" value="TauD/TfdA-like"/>
</dbReference>
<organism evidence="3 4">
    <name type="scientific">Podospora pseudocomata</name>
    <dbReference type="NCBI Taxonomy" id="2093779"/>
    <lineage>
        <taxon>Eukaryota</taxon>
        <taxon>Fungi</taxon>
        <taxon>Dikarya</taxon>
        <taxon>Ascomycota</taxon>
        <taxon>Pezizomycotina</taxon>
        <taxon>Sordariomycetes</taxon>
        <taxon>Sordariomycetidae</taxon>
        <taxon>Sordariales</taxon>
        <taxon>Podosporaceae</taxon>
        <taxon>Podospora</taxon>
    </lineage>
</organism>
<dbReference type="EMBL" id="JAFFHA010000005">
    <property type="protein sequence ID" value="KAK4656469.1"/>
    <property type="molecule type" value="Genomic_DNA"/>
</dbReference>